<keyword evidence="4" id="KW-1003">Cell membrane</keyword>
<keyword evidence="3" id="KW-0813">Transport</keyword>
<keyword evidence="6" id="KW-0460">Magnesium</keyword>
<dbReference type="GO" id="GO:0015095">
    <property type="term" value="F:magnesium ion transmembrane transporter activity"/>
    <property type="evidence" value="ECO:0007669"/>
    <property type="project" value="TreeGrafter"/>
</dbReference>
<organism evidence="13 14">
    <name type="scientific">Candidatus Xianfuyuplasma coldseepsis</name>
    <dbReference type="NCBI Taxonomy" id="2782163"/>
    <lineage>
        <taxon>Bacteria</taxon>
        <taxon>Bacillati</taxon>
        <taxon>Mycoplasmatota</taxon>
        <taxon>Mollicutes</taxon>
        <taxon>Candidatus Izemoplasmatales</taxon>
        <taxon>Candidatus Izemoplasmataceae</taxon>
        <taxon>Candidatus Xianfuyuplasma</taxon>
    </lineage>
</organism>
<evidence type="ECO:0000256" key="3">
    <source>
        <dbReference type="ARBA" id="ARBA00022448"/>
    </source>
</evidence>
<feature type="transmembrane region" description="Helical" evidence="12">
    <location>
        <begin position="276"/>
        <end position="299"/>
    </location>
</feature>
<dbReference type="AlphaFoldDB" id="A0A7L7KRZ4"/>
<evidence type="ECO:0000256" key="4">
    <source>
        <dbReference type="ARBA" id="ARBA00022475"/>
    </source>
</evidence>
<dbReference type="SUPFAM" id="SSF143865">
    <property type="entry name" value="CorA soluble domain-like"/>
    <property type="match status" value="1"/>
</dbReference>
<gene>
    <name evidence="13" type="ORF">G4Z02_06945</name>
</gene>
<evidence type="ECO:0000313" key="14">
    <source>
        <dbReference type="Proteomes" id="UP000514720"/>
    </source>
</evidence>
<evidence type="ECO:0000256" key="9">
    <source>
        <dbReference type="ARBA" id="ARBA00023136"/>
    </source>
</evidence>
<dbReference type="Proteomes" id="UP000514720">
    <property type="component" value="Chromosome"/>
</dbReference>
<accession>A0A7L7KRZ4</accession>
<dbReference type="Gene3D" id="3.30.460.20">
    <property type="entry name" value="CorA soluble domain-like"/>
    <property type="match status" value="1"/>
</dbReference>
<dbReference type="GO" id="GO:0015087">
    <property type="term" value="F:cobalt ion transmembrane transporter activity"/>
    <property type="evidence" value="ECO:0007669"/>
    <property type="project" value="TreeGrafter"/>
</dbReference>
<dbReference type="PANTHER" id="PTHR46494">
    <property type="entry name" value="CORA FAMILY METAL ION TRANSPORTER (EUROFUNG)"/>
    <property type="match status" value="1"/>
</dbReference>
<evidence type="ECO:0000256" key="8">
    <source>
        <dbReference type="ARBA" id="ARBA00023065"/>
    </source>
</evidence>
<evidence type="ECO:0000256" key="5">
    <source>
        <dbReference type="ARBA" id="ARBA00022692"/>
    </source>
</evidence>
<dbReference type="GO" id="GO:0050897">
    <property type="term" value="F:cobalt ion binding"/>
    <property type="evidence" value="ECO:0007669"/>
    <property type="project" value="TreeGrafter"/>
</dbReference>
<evidence type="ECO:0008006" key="15">
    <source>
        <dbReference type="Google" id="ProtNLM"/>
    </source>
</evidence>
<evidence type="ECO:0000256" key="12">
    <source>
        <dbReference type="SAM" id="Phobius"/>
    </source>
</evidence>
<evidence type="ECO:0000256" key="1">
    <source>
        <dbReference type="ARBA" id="ARBA00004651"/>
    </source>
</evidence>
<sequence>MKSKRNAIPGTLMYTGDSTKETVIQHMKYNAKTYDVFESVQPLQDDVVDWIAVEGLSTESKVKELCESFQMDPLVIEDILHVNQRTKIEIHDGYIFTVIKYAYVRDDIIQHDYISMVLFHNVFLTFSEQKNLFIEQVHERIQHTKSLIRHFDHDYLFYVLFDMIVDESMDVLHVLDARLDVVEESVLELDEKDQIRLYNIRKELIFLRSMTSQLMMNNIKEVVLKESYFSSQTHKFYDDVYDHLLNINARVLSLLDNAKHLLDVYMNNMSNKMNKIMTLLTIFSAIFIPLSFIAGVFGMNFTNFPILTNQYGLIYFILICVLIPTIMLVYFKVKKWF</sequence>
<dbReference type="KEGG" id="xcl:G4Z02_06945"/>
<evidence type="ECO:0000313" key="13">
    <source>
        <dbReference type="EMBL" id="QMS85487.1"/>
    </source>
</evidence>
<name>A0A7L7KRZ4_9MOLU</name>
<dbReference type="SUPFAM" id="SSF144083">
    <property type="entry name" value="Magnesium transport protein CorA, transmembrane region"/>
    <property type="match status" value="1"/>
</dbReference>
<comment type="subcellular location">
    <subcellularLocation>
        <location evidence="1">Cell membrane</location>
        <topology evidence="1">Multi-pass membrane protein</topology>
    </subcellularLocation>
</comment>
<keyword evidence="14" id="KW-1185">Reference proteome</keyword>
<dbReference type="InterPro" id="IPR002523">
    <property type="entry name" value="MgTranspt_CorA/ZnTranspt_ZntB"/>
</dbReference>
<keyword evidence="9 12" id="KW-0472">Membrane</keyword>
<feature type="transmembrane region" description="Helical" evidence="12">
    <location>
        <begin position="311"/>
        <end position="331"/>
    </location>
</feature>
<evidence type="ECO:0000256" key="10">
    <source>
        <dbReference type="ARBA" id="ARBA00034269"/>
    </source>
</evidence>
<protein>
    <recommendedName>
        <fullName evidence="15">Magnesium transport protein CorA</fullName>
    </recommendedName>
</protein>
<comment type="function">
    <text evidence="11">Mediates influx of magnesium ions. Alternates between open and closed states. Activated by low cytoplasmic Mg(2+) levels. Inactive when cytoplasmic Mg(2+) levels are high.</text>
</comment>
<dbReference type="RefSeq" id="WP_258877283.1">
    <property type="nucleotide sequence ID" value="NZ_CP048914.1"/>
</dbReference>
<comment type="catalytic activity">
    <reaction evidence="10">
        <text>Mg(2+)(in) = Mg(2+)(out)</text>
        <dbReference type="Rhea" id="RHEA:29827"/>
        <dbReference type="ChEBI" id="CHEBI:18420"/>
    </reaction>
</comment>
<evidence type="ECO:0000256" key="7">
    <source>
        <dbReference type="ARBA" id="ARBA00022989"/>
    </source>
</evidence>
<comment type="similarity">
    <text evidence="2">Belongs to the CorA metal ion transporter (MIT) (TC 1.A.35) family.</text>
</comment>
<dbReference type="GO" id="GO:0000287">
    <property type="term" value="F:magnesium ion binding"/>
    <property type="evidence" value="ECO:0007669"/>
    <property type="project" value="TreeGrafter"/>
</dbReference>
<dbReference type="GO" id="GO:0005886">
    <property type="term" value="C:plasma membrane"/>
    <property type="evidence" value="ECO:0007669"/>
    <property type="project" value="UniProtKB-SubCell"/>
</dbReference>
<dbReference type="Gene3D" id="1.20.58.340">
    <property type="entry name" value="Magnesium transport protein CorA, transmembrane region"/>
    <property type="match status" value="2"/>
</dbReference>
<evidence type="ECO:0000256" key="2">
    <source>
        <dbReference type="ARBA" id="ARBA00009765"/>
    </source>
</evidence>
<dbReference type="InterPro" id="IPR045861">
    <property type="entry name" value="CorA_cytoplasmic_dom"/>
</dbReference>
<dbReference type="EMBL" id="CP048914">
    <property type="protein sequence ID" value="QMS85487.1"/>
    <property type="molecule type" value="Genomic_DNA"/>
</dbReference>
<dbReference type="FunFam" id="1.20.58.340:FF:000004">
    <property type="entry name" value="Magnesium transport protein CorA"/>
    <property type="match status" value="1"/>
</dbReference>
<dbReference type="InterPro" id="IPR045863">
    <property type="entry name" value="CorA_TM1_TM2"/>
</dbReference>
<keyword evidence="7 12" id="KW-1133">Transmembrane helix</keyword>
<keyword evidence="8" id="KW-0406">Ion transport</keyword>
<keyword evidence="5 12" id="KW-0812">Transmembrane</keyword>
<dbReference type="Pfam" id="PF01544">
    <property type="entry name" value="CorA"/>
    <property type="match status" value="1"/>
</dbReference>
<reference evidence="13 14" key="1">
    <citation type="submission" date="2020-02" db="EMBL/GenBank/DDBJ databases">
        <authorList>
            <person name="Zheng R.K."/>
            <person name="Sun C.M."/>
        </authorList>
    </citation>
    <scope>NUCLEOTIDE SEQUENCE [LARGE SCALE GENOMIC DNA]</scope>
    <source>
        <strain evidence="14">zrk13</strain>
    </source>
</reference>
<proteinExistence type="inferred from homology"/>
<evidence type="ECO:0000256" key="6">
    <source>
        <dbReference type="ARBA" id="ARBA00022842"/>
    </source>
</evidence>
<dbReference type="PANTHER" id="PTHR46494:SF1">
    <property type="entry name" value="CORA FAMILY METAL ION TRANSPORTER (EUROFUNG)"/>
    <property type="match status" value="1"/>
</dbReference>
<evidence type="ECO:0000256" key="11">
    <source>
        <dbReference type="ARBA" id="ARBA00045497"/>
    </source>
</evidence>